<dbReference type="AlphaFoldDB" id="A0A9I9ELN3"/>
<sequence>MTRLLKRPWLGTQAEGLQNGECKQFVDILFAVHRKRD</sequence>
<reference evidence="1" key="1">
    <citation type="submission" date="2023-03" db="UniProtKB">
        <authorList>
            <consortium name="EnsemblPlants"/>
        </authorList>
    </citation>
    <scope>IDENTIFICATION</scope>
</reference>
<organism evidence="1">
    <name type="scientific">Cucumis melo</name>
    <name type="common">Muskmelon</name>
    <dbReference type="NCBI Taxonomy" id="3656"/>
    <lineage>
        <taxon>Eukaryota</taxon>
        <taxon>Viridiplantae</taxon>
        <taxon>Streptophyta</taxon>
        <taxon>Embryophyta</taxon>
        <taxon>Tracheophyta</taxon>
        <taxon>Spermatophyta</taxon>
        <taxon>Magnoliopsida</taxon>
        <taxon>eudicotyledons</taxon>
        <taxon>Gunneridae</taxon>
        <taxon>Pentapetalae</taxon>
        <taxon>rosids</taxon>
        <taxon>fabids</taxon>
        <taxon>Cucurbitales</taxon>
        <taxon>Cucurbitaceae</taxon>
        <taxon>Benincaseae</taxon>
        <taxon>Cucumis</taxon>
    </lineage>
</organism>
<proteinExistence type="predicted"/>
<evidence type="ECO:0000313" key="1">
    <source>
        <dbReference type="EnsemblPlants" id="MELO3C035577.2.1"/>
    </source>
</evidence>
<dbReference type="EnsemblPlants" id="MELO3C035577.2.1">
    <property type="protein sequence ID" value="MELO3C035577.2.1"/>
    <property type="gene ID" value="MELO3C035577.2"/>
</dbReference>
<accession>A0A9I9ELN3</accession>
<protein>
    <submittedName>
        <fullName evidence="1">Uncharacterized protein</fullName>
    </submittedName>
</protein>
<dbReference type="Gramene" id="MELO3C035577.2.1">
    <property type="protein sequence ID" value="MELO3C035577.2.1"/>
    <property type="gene ID" value="MELO3C035577.2"/>
</dbReference>
<name>A0A9I9ELN3_CUCME</name>